<dbReference type="Pfam" id="PF04199">
    <property type="entry name" value="Cyclase"/>
    <property type="match status" value="1"/>
</dbReference>
<dbReference type="GO" id="GO:0004061">
    <property type="term" value="F:arylformamidase activity"/>
    <property type="evidence" value="ECO:0007669"/>
    <property type="project" value="InterPro"/>
</dbReference>
<keyword evidence="3" id="KW-0272">Extracellular matrix</keyword>
<dbReference type="Proteomes" id="UP000595140">
    <property type="component" value="Unassembled WGS sequence"/>
</dbReference>
<dbReference type="AlphaFoldDB" id="A0A484KZL8"/>
<reference evidence="4 5" key="1">
    <citation type="submission" date="2018-04" db="EMBL/GenBank/DDBJ databases">
        <authorList>
            <person name="Vogel A."/>
        </authorList>
    </citation>
    <scope>NUCLEOTIDE SEQUENCE [LARGE SCALE GENOMIC DNA]</scope>
</reference>
<dbReference type="GO" id="GO:0019441">
    <property type="term" value="P:L-tryptophan catabolic process to kynurenine"/>
    <property type="evidence" value="ECO:0007669"/>
    <property type="project" value="InterPro"/>
</dbReference>
<dbReference type="OrthoDB" id="7108654at2759"/>
<dbReference type="InterPro" id="IPR007325">
    <property type="entry name" value="KFase/CYL"/>
</dbReference>
<comment type="similarity">
    <text evidence="2">Belongs to the Cyclase 1 superfamily.</text>
</comment>
<evidence type="ECO:0000256" key="3">
    <source>
        <dbReference type="ARBA" id="ARBA00022530"/>
    </source>
</evidence>
<organism evidence="4 5">
    <name type="scientific">Cuscuta campestris</name>
    <dbReference type="NCBI Taxonomy" id="132261"/>
    <lineage>
        <taxon>Eukaryota</taxon>
        <taxon>Viridiplantae</taxon>
        <taxon>Streptophyta</taxon>
        <taxon>Embryophyta</taxon>
        <taxon>Tracheophyta</taxon>
        <taxon>Spermatophyta</taxon>
        <taxon>Magnoliopsida</taxon>
        <taxon>eudicotyledons</taxon>
        <taxon>Gunneridae</taxon>
        <taxon>Pentapetalae</taxon>
        <taxon>asterids</taxon>
        <taxon>lamiids</taxon>
        <taxon>Solanales</taxon>
        <taxon>Convolvulaceae</taxon>
        <taxon>Cuscuteae</taxon>
        <taxon>Cuscuta</taxon>
        <taxon>Cuscuta subgen. Grammica</taxon>
        <taxon>Cuscuta sect. Cleistogrammica</taxon>
    </lineage>
</organism>
<evidence type="ECO:0000256" key="2">
    <source>
        <dbReference type="ARBA" id="ARBA00007865"/>
    </source>
</evidence>
<dbReference type="InterPro" id="IPR037175">
    <property type="entry name" value="KFase_sf"/>
</dbReference>
<evidence type="ECO:0000313" key="5">
    <source>
        <dbReference type="Proteomes" id="UP000595140"/>
    </source>
</evidence>
<evidence type="ECO:0008006" key="6">
    <source>
        <dbReference type="Google" id="ProtNLM"/>
    </source>
</evidence>
<name>A0A484KZL8_9ASTE</name>
<accession>A0A484KZL8</accession>
<comment type="subcellular location">
    <subcellularLocation>
        <location evidence="1">Secreted</location>
        <location evidence="1">Extracellular space</location>
        <location evidence="1">Extracellular matrix</location>
    </subcellularLocation>
</comment>
<keyword evidence="5" id="KW-1185">Reference proteome</keyword>
<dbReference type="EMBL" id="OOIL02000691">
    <property type="protein sequence ID" value="VFQ68376.1"/>
    <property type="molecule type" value="Genomic_DNA"/>
</dbReference>
<dbReference type="Gene3D" id="3.50.30.50">
    <property type="entry name" value="Putative cyclase"/>
    <property type="match status" value="1"/>
</dbReference>
<evidence type="ECO:0000256" key="1">
    <source>
        <dbReference type="ARBA" id="ARBA00004498"/>
    </source>
</evidence>
<sequence length="251" mass="27524">MVAAVATTACASVVTPDILNFIQQEEWATQKKAIFDISHKYVEGMPTFYGGPHGLQPFFRSVSSIKNGAFANLNAFTLTTHSGTHVDAPGHFNQTLMDEGLDVNSLDLRTLNGPCLVVDTPRDKNITAEVMKELDIPRGVKRVLFKTLNTDRKLMYQSSFASNYTGFTTDGAQYLVNNTDIKLVGIDYLSIAVGIQTELTGVHQTFLNTKDIIPLEDANLDGVAPGVYTIHCLLLRLVTLDESPARCILTQ</sequence>
<dbReference type="PANTHER" id="PTHR31118:SF18">
    <property type="entry name" value="KYNURENINE FORMAMIDASE-LIKE ISOFORM X1"/>
    <property type="match status" value="1"/>
</dbReference>
<gene>
    <name evidence="4" type="ORF">CCAM_LOCUS10152</name>
</gene>
<evidence type="ECO:0000313" key="4">
    <source>
        <dbReference type="EMBL" id="VFQ68376.1"/>
    </source>
</evidence>
<keyword evidence="3" id="KW-0964">Secreted</keyword>
<proteinExistence type="inferred from homology"/>
<protein>
    <recommendedName>
        <fullName evidence="6">Cyclase</fullName>
    </recommendedName>
</protein>
<dbReference type="SUPFAM" id="SSF102198">
    <property type="entry name" value="Putative cyclase"/>
    <property type="match status" value="1"/>
</dbReference>
<dbReference type="PANTHER" id="PTHR31118">
    <property type="entry name" value="CYCLASE-LIKE PROTEIN 2"/>
    <property type="match status" value="1"/>
</dbReference>